<name>W2HWD9_PHYNI</name>
<proteinExistence type="predicted"/>
<dbReference type="Proteomes" id="UP000053864">
    <property type="component" value="Unassembled WGS sequence"/>
</dbReference>
<gene>
    <name evidence="1" type="ORF">L916_20049</name>
</gene>
<dbReference type="EMBL" id="KI676302">
    <property type="protein sequence ID" value="ETL26260.1"/>
    <property type="molecule type" value="Genomic_DNA"/>
</dbReference>
<organism evidence="1">
    <name type="scientific">Phytophthora nicotianae</name>
    <name type="common">Potato buckeye rot agent</name>
    <name type="synonym">Phytophthora parasitica</name>
    <dbReference type="NCBI Taxonomy" id="4792"/>
    <lineage>
        <taxon>Eukaryota</taxon>
        <taxon>Sar</taxon>
        <taxon>Stramenopiles</taxon>
        <taxon>Oomycota</taxon>
        <taxon>Peronosporomycetes</taxon>
        <taxon>Peronosporales</taxon>
        <taxon>Peronosporaceae</taxon>
        <taxon>Phytophthora</taxon>
    </lineage>
</organism>
<evidence type="ECO:0000313" key="1">
    <source>
        <dbReference type="EMBL" id="ETL26260.1"/>
    </source>
</evidence>
<accession>W2HWD9</accession>
<dbReference type="AlphaFoldDB" id="W2HWD9"/>
<reference evidence="1" key="1">
    <citation type="submission" date="2013-11" db="EMBL/GenBank/DDBJ databases">
        <title>The Genome Sequence of Phytophthora parasitica CJ05E6.</title>
        <authorList>
            <consortium name="The Broad Institute Genomics Platform"/>
            <person name="Russ C."/>
            <person name="Tyler B."/>
            <person name="Panabieres F."/>
            <person name="Shan W."/>
            <person name="Tripathy S."/>
            <person name="Grunwald N."/>
            <person name="Machado M."/>
            <person name="Johnson C.S."/>
            <person name="Arredondo F."/>
            <person name="Hong C."/>
            <person name="Coffey M."/>
            <person name="Young S.K."/>
            <person name="Zeng Q."/>
            <person name="Gargeya S."/>
            <person name="Fitzgerald M."/>
            <person name="Abouelleil A."/>
            <person name="Alvarado L."/>
            <person name="Chapman S.B."/>
            <person name="Gainer-Dewar J."/>
            <person name="Goldberg J."/>
            <person name="Griggs A."/>
            <person name="Gujja S."/>
            <person name="Hansen M."/>
            <person name="Howarth C."/>
            <person name="Imamovic A."/>
            <person name="Ireland A."/>
            <person name="Larimer J."/>
            <person name="McCowan C."/>
            <person name="Murphy C."/>
            <person name="Pearson M."/>
            <person name="Poon T.W."/>
            <person name="Priest M."/>
            <person name="Roberts A."/>
            <person name="Saif S."/>
            <person name="Shea T."/>
            <person name="Sykes S."/>
            <person name="Wortman J."/>
            <person name="Nusbaum C."/>
            <person name="Birren B."/>
        </authorList>
    </citation>
    <scope>NUCLEOTIDE SEQUENCE [LARGE SCALE GENOMIC DNA]</scope>
    <source>
        <strain evidence="1">CJ05E6</strain>
    </source>
</reference>
<protein>
    <submittedName>
        <fullName evidence="1">Uncharacterized protein</fullName>
    </submittedName>
</protein>
<sequence length="79" mass="8693">MTACSCNLNCGPGAAVDVVGMEQFDYIETPLLRRIVISVTDMSKLWMMANNPFHYSNVAVQASSVEIDAAIRRPVRFVA</sequence>